<protein>
    <recommendedName>
        <fullName evidence="5">Transcription factor domain-containing protein</fullName>
    </recommendedName>
</protein>
<sequence>MGKFDNTSQAQVFTMLESLRIWRDHLPPELHLFDETKEIRRRHNRAVAELHIFYLMTIILTCFLGRRENSPLLKCASIVASSCISRLYEEILYHEGTPFLLPIHAWANLVASIPRTFSKDVQIPNQVSEKRISRMVLDKMGEKHPAVLLVQQRIDEIGHAGASAFSASDTPPDAPNSAPTPTTEMAQEILSLFPYPLSFCPTLELLEPYSSGTEQLDLFSDLLADIDNWDWPMEWSSILF</sequence>
<keyword evidence="4" id="KW-1185">Reference proteome</keyword>
<evidence type="ECO:0008006" key="5">
    <source>
        <dbReference type="Google" id="ProtNLM"/>
    </source>
</evidence>
<evidence type="ECO:0000256" key="2">
    <source>
        <dbReference type="SAM" id="Phobius"/>
    </source>
</evidence>
<feature type="region of interest" description="Disordered" evidence="1">
    <location>
        <begin position="163"/>
        <end position="182"/>
    </location>
</feature>
<gene>
    <name evidence="3" type="ORF">N7494_001579</name>
</gene>
<reference evidence="3 4" key="1">
    <citation type="journal article" date="2023" name="IMA Fungus">
        <title>Comparative genomic study of the Penicillium genus elucidates a diverse pangenome and 15 lateral gene transfer events.</title>
        <authorList>
            <person name="Petersen C."/>
            <person name="Sorensen T."/>
            <person name="Nielsen M.R."/>
            <person name="Sondergaard T.E."/>
            <person name="Sorensen J.L."/>
            <person name="Fitzpatrick D.A."/>
            <person name="Frisvad J.C."/>
            <person name="Nielsen K.L."/>
        </authorList>
    </citation>
    <scope>NUCLEOTIDE SEQUENCE [LARGE SCALE GENOMIC DNA]</scope>
    <source>
        <strain evidence="3 4">IBT 35679</strain>
    </source>
</reference>
<accession>A0AAD6D334</accession>
<keyword evidence="2" id="KW-0472">Membrane</keyword>
<feature type="transmembrane region" description="Helical" evidence="2">
    <location>
        <begin position="46"/>
        <end position="66"/>
    </location>
</feature>
<dbReference type="Proteomes" id="UP001220324">
    <property type="component" value="Unassembled WGS sequence"/>
</dbReference>
<dbReference type="CDD" id="cd12148">
    <property type="entry name" value="fungal_TF_MHR"/>
    <property type="match status" value="1"/>
</dbReference>
<proteinExistence type="predicted"/>
<evidence type="ECO:0000256" key="1">
    <source>
        <dbReference type="SAM" id="MobiDB-lite"/>
    </source>
</evidence>
<organism evidence="3 4">
    <name type="scientific">Penicillium frequentans</name>
    <dbReference type="NCBI Taxonomy" id="3151616"/>
    <lineage>
        <taxon>Eukaryota</taxon>
        <taxon>Fungi</taxon>
        <taxon>Dikarya</taxon>
        <taxon>Ascomycota</taxon>
        <taxon>Pezizomycotina</taxon>
        <taxon>Eurotiomycetes</taxon>
        <taxon>Eurotiomycetidae</taxon>
        <taxon>Eurotiales</taxon>
        <taxon>Aspergillaceae</taxon>
        <taxon>Penicillium</taxon>
    </lineage>
</organism>
<dbReference type="EMBL" id="JAQIZZ010000002">
    <property type="protein sequence ID" value="KAJ5552201.1"/>
    <property type="molecule type" value="Genomic_DNA"/>
</dbReference>
<keyword evidence="2" id="KW-0812">Transmembrane</keyword>
<name>A0AAD6D334_9EURO</name>
<comment type="caution">
    <text evidence="3">The sequence shown here is derived from an EMBL/GenBank/DDBJ whole genome shotgun (WGS) entry which is preliminary data.</text>
</comment>
<evidence type="ECO:0000313" key="3">
    <source>
        <dbReference type="EMBL" id="KAJ5552201.1"/>
    </source>
</evidence>
<evidence type="ECO:0000313" key="4">
    <source>
        <dbReference type="Proteomes" id="UP001220324"/>
    </source>
</evidence>
<dbReference type="AlphaFoldDB" id="A0AAD6D334"/>
<keyword evidence="2" id="KW-1133">Transmembrane helix</keyword>